<reference evidence="1 2" key="1">
    <citation type="submission" date="2017-02" db="EMBL/GenBank/DDBJ databases">
        <title>Natronthermophilus aegyptiacus gen. nov.,sp. nov., an aerobic, extremely halophilic alkalithermophilic archaeon isolated from the athalassohaline Wadi An Natrun, Egypt.</title>
        <authorList>
            <person name="Zhao B."/>
        </authorList>
    </citation>
    <scope>NUCLEOTIDE SEQUENCE [LARGE SCALE GENOMIC DNA]</scope>
    <source>
        <strain evidence="1 2">CGMCC 1.3597</strain>
    </source>
</reference>
<evidence type="ECO:0000313" key="2">
    <source>
        <dbReference type="Proteomes" id="UP000196084"/>
    </source>
</evidence>
<gene>
    <name evidence="1" type="ORF">B2G88_13265</name>
</gene>
<dbReference type="AlphaFoldDB" id="A0A202E5A2"/>
<evidence type="ECO:0000313" key="1">
    <source>
        <dbReference type="EMBL" id="OVE83417.1"/>
    </source>
</evidence>
<dbReference type="Pfam" id="PF23444">
    <property type="entry name" value="DUF7127"/>
    <property type="match status" value="1"/>
</dbReference>
<protein>
    <recommendedName>
        <fullName evidence="3">SHSP domain-containing protein</fullName>
    </recommendedName>
</protein>
<dbReference type="EMBL" id="MWPH01000003">
    <property type="protein sequence ID" value="OVE83417.1"/>
    <property type="molecule type" value="Genomic_DNA"/>
</dbReference>
<name>A0A202E5A2_9EURY</name>
<organism evidence="1 2">
    <name type="scientific">Natronolimnobius baerhuensis</name>
    <dbReference type="NCBI Taxonomy" id="253108"/>
    <lineage>
        <taxon>Archaea</taxon>
        <taxon>Methanobacteriati</taxon>
        <taxon>Methanobacteriota</taxon>
        <taxon>Stenosarchaea group</taxon>
        <taxon>Halobacteria</taxon>
        <taxon>Halobacteriales</taxon>
        <taxon>Natrialbaceae</taxon>
        <taxon>Natronolimnobius</taxon>
    </lineage>
</organism>
<keyword evidence="2" id="KW-1185">Reference proteome</keyword>
<sequence length="101" mass="10566">METPPELEVAAGDNDEIRIANREYDGEHIIAVDFGPVVGEPSLDIVDGIAIVVIERVSDEGGGLATASESSGSDQFEFAIPTDASDVTVNDGMLTITSEQS</sequence>
<dbReference type="Proteomes" id="UP000196084">
    <property type="component" value="Unassembled WGS sequence"/>
</dbReference>
<dbReference type="InterPro" id="IPR055551">
    <property type="entry name" value="DUF7127"/>
</dbReference>
<dbReference type="OrthoDB" id="204533at2157"/>
<accession>A0A202E5A2</accession>
<evidence type="ECO:0008006" key="3">
    <source>
        <dbReference type="Google" id="ProtNLM"/>
    </source>
</evidence>
<dbReference type="RefSeq" id="WP_054863598.1">
    <property type="nucleotide sequence ID" value="NZ_MWPH01000003.1"/>
</dbReference>
<proteinExistence type="predicted"/>
<comment type="caution">
    <text evidence="1">The sequence shown here is derived from an EMBL/GenBank/DDBJ whole genome shotgun (WGS) entry which is preliminary data.</text>
</comment>